<dbReference type="InterPro" id="IPR023603">
    <property type="entry name" value="Low_specificity_L-TA-like"/>
</dbReference>
<organism evidence="8 9">
    <name type="scientific">Pandoraea apista</name>
    <dbReference type="NCBI Taxonomy" id="93218"/>
    <lineage>
        <taxon>Bacteria</taxon>
        <taxon>Pseudomonadati</taxon>
        <taxon>Pseudomonadota</taxon>
        <taxon>Betaproteobacteria</taxon>
        <taxon>Burkholderiales</taxon>
        <taxon>Burkholderiaceae</taxon>
        <taxon>Pandoraea</taxon>
    </lineage>
</organism>
<dbReference type="InterPro" id="IPR015424">
    <property type="entry name" value="PyrdxlP-dep_Trfase"/>
</dbReference>
<protein>
    <submittedName>
        <fullName evidence="8">Threonine aldolase</fullName>
    </submittedName>
</protein>
<comment type="similarity">
    <text evidence="2">Belongs to the threonine aldolase family.</text>
</comment>
<dbReference type="STRING" id="93218.XM39_15825"/>
<dbReference type="GO" id="GO:0005829">
    <property type="term" value="C:cytosol"/>
    <property type="evidence" value="ECO:0007669"/>
    <property type="project" value="TreeGrafter"/>
</dbReference>
<evidence type="ECO:0000256" key="5">
    <source>
        <dbReference type="ARBA" id="ARBA00023239"/>
    </source>
</evidence>
<dbReference type="Gene3D" id="3.40.640.10">
    <property type="entry name" value="Type I PLP-dependent aspartate aminotransferase-like (Major domain)"/>
    <property type="match status" value="1"/>
</dbReference>
<reference evidence="8 9" key="1">
    <citation type="submission" date="2019-08" db="EMBL/GenBank/DDBJ databases">
        <authorList>
            <person name="Peeters C."/>
        </authorList>
    </citation>
    <scope>NUCLEOTIDE SEQUENCE [LARGE SCALE GENOMIC DNA]</scope>
    <source>
        <strain evidence="8 9">LMG 18089</strain>
    </source>
</reference>
<dbReference type="InterPro" id="IPR015421">
    <property type="entry name" value="PyrdxlP-dep_Trfase_major"/>
</dbReference>
<evidence type="ECO:0000313" key="9">
    <source>
        <dbReference type="Proteomes" id="UP000364291"/>
    </source>
</evidence>
<dbReference type="Pfam" id="PF01212">
    <property type="entry name" value="Beta_elim_lyase"/>
    <property type="match status" value="1"/>
</dbReference>
<dbReference type="NCBIfam" id="NF041359">
    <property type="entry name" value="GntG_guanitoxin"/>
    <property type="match status" value="1"/>
</dbReference>
<dbReference type="OrthoDB" id="9774495at2"/>
<evidence type="ECO:0000256" key="3">
    <source>
        <dbReference type="ARBA" id="ARBA00011881"/>
    </source>
</evidence>
<evidence type="ECO:0000256" key="4">
    <source>
        <dbReference type="ARBA" id="ARBA00022898"/>
    </source>
</evidence>
<evidence type="ECO:0000256" key="6">
    <source>
        <dbReference type="PIRSR" id="PIRSR017617-1"/>
    </source>
</evidence>
<feature type="modified residue" description="N6-(pyridoxal phosphate)lysine" evidence="6">
    <location>
        <position position="208"/>
    </location>
</feature>
<evidence type="ECO:0000313" key="8">
    <source>
        <dbReference type="EMBL" id="VVG74209.1"/>
    </source>
</evidence>
<dbReference type="PANTHER" id="PTHR48097">
    <property type="entry name" value="L-THREONINE ALDOLASE-RELATED"/>
    <property type="match status" value="1"/>
</dbReference>
<dbReference type="AlphaFoldDB" id="A0A0G4JMS4"/>
<proteinExistence type="inferred from homology"/>
<dbReference type="GO" id="GO:0006567">
    <property type="term" value="P:L-threonine catabolic process"/>
    <property type="evidence" value="ECO:0007669"/>
    <property type="project" value="TreeGrafter"/>
</dbReference>
<dbReference type="GO" id="GO:0006545">
    <property type="term" value="P:glycine biosynthetic process"/>
    <property type="evidence" value="ECO:0007669"/>
    <property type="project" value="TreeGrafter"/>
</dbReference>
<comment type="cofactor">
    <cofactor evidence="1">
        <name>pyridoxal 5'-phosphate</name>
        <dbReference type="ChEBI" id="CHEBI:597326"/>
    </cofactor>
</comment>
<dbReference type="PANTHER" id="PTHR48097:SF9">
    <property type="entry name" value="L-THREONINE ALDOLASE"/>
    <property type="match status" value="1"/>
</dbReference>
<sequence length="367" mass="38946">MTSGNTERFVDLRSDTVTRPTALMWEAMQTASLGDDTLEGDPTVRALEHLAAVMTGKEAAMFVVSGTMGNLIASLCHATRGGEAVIDAQAHMAKSEAGGMSRLAHLYPVLIPSVRGEMDLDQLAGALRPGFSRYGQPTAMVSVESTHNHSGGYVPSLAYLADVHALASRAGVPVHMDGARVFNAAAALSVDVAKVAAHCESLTFCLSKGLSAPMGAMLAGSHAMIEQARTFRRMTGGGLRQAGIMAAAGKVALETMVTRLVDDNQRAQRLWAGLAKIDPQLVDAVPSNSNIVRLRVAEQREPNPKAWEVALAEHGILARASGTGMLRLVTHRHIGDDDIDETIAVIASIRDAFKPARDTPITRRADD</sequence>
<keyword evidence="5" id="KW-0456">Lyase</keyword>
<dbReference type="FunFam" id="3.40.640.10:FF:000030">
    <property type="entry name" value="Low-specificity L-threonine aldolase"/>
    <property type="match status" value="1"/>
</dbReference>
<dbReference type="PIRSF" id="PIRSF017617">
    <property type="entry name" value="Thr_aldolase"/>
    <property type="match status" value="1"/>
</dbReference>
<name>A0A0G4JMS4_9BURK</name>
<accession>A0A0G4JMS4</accession>
<evidence type="ECO:0000256" key="1">
    <source>
        <dbReference type="ARBA" id="ARBA00001933"/>
    </source>
</evidence>
<dbReference type="GO" id="GO:0008732">
    <property type="term" value="F:L-allo-threonine aldolase activity"/>
    <property type="evidence" value="ECO:0007669"/>
    <property type="project" value="TreeGrafter"/>
</dbReference>
<dbReference type="SUPFAM" id="SSF53383">
    <property type="entry name" value="PLP-dependent transferases"/>
    <property type="match status" value="1"/>
</dbReference>
<feature type="domain" description="Aromatic amino acid beta-eliminating lyase/threonine aldolase" evidence="7">
    <location>
        <begin position="11"/>
        <end position="295"/>
    </location>
</feature>
<dbReference type="EMBL" id="CABPSX010000017">
    <property type="protein sequence ID" value="VVG74209.1"/>
    <property type="molecule type" value="Genomic_DNA"/>
</dbReference>
<gene>
    <name evidence="8" type="ORF">PAP18089_05221</name>
</gene>
<dbReference type="InterPro" id="IPR015422">
    <property type="entry name" value="PyrdxlP-dep_Trfase_small"/>
</dbReference>
<dbReference type="GeneID" id="47015544"/>
<comment type="subunit">
    <text evidence="3">Homotetramer.</text>
</comment>
<keyword evidence="4" id="KW-0663">Pyridoxal phosphate</keyword>
<dbReference type="RefSeq" id="WP_048629851.1">
    <property type="nucleotide sequence ID" value="NZ_CABPSX010000017.1"/>
</dbReference>
<evidence type="ECO:0000256" key="2">
    <source>
        <dbReference type="ARBA" id="ARBA00006966"/>
    </source>
</evidence>
<evidence type="ECO:0000259" key="7">
    <source>
        <dbReference type="Pfam" id="PF01212"/>
    </source>
</evidence>
<dbReference type="Gene3D" id="3.90.1150.10">
    <property type="entry name" value="Aspartate Aminotransferase, domain 1"/>
    <property type="match status" value="1"/>
</dbReference>
<dbReference type="InterPro" id="IPR001597">
    <property type="entry name" value="ArAA_b-elim_lyase/Thr_aldolase"/>
</dbReference>
<dbReference type="Proteomes" id="UP000364291">
    <property type="component" value="Unassembled WGS sequence"/>
</dbReference>